<dbReference type="PANTHER" id="PTHR33371">
    <property type="entry name" value="INTERMEMBRANE PHOSPHOLIPID TRANSPORT SYSTEM BINDING PROTEIN MLAD-RELATED"/>
    <property type="match status" value="1"/>
</dbReference>
<dbReference type="Pfam" id="PF02470">
    <property type="entry name" value="MlaD"/>
    <property type="match status" value="1"/>
</dbReference>
<feature type="compositionally biased region" description="Low complexity" evidence="1">
    <location>
        <begin position="409"/>
        <end position="419"/>
    </location>
</feature>
<dbReference type="Proteomes" id="UP000009235">
    <property type="component" value="Chromosome"/>
</dbReference>
<gene>
    <name evidence="3" type="ordered locus">AS9A_0411</name>
</gene>
<protein>
    <submittedName>
        <fullName evidence="3">Virulence factor Mce family protein</fullName>
    </submittedName>
</protein>
<evidence type="ECO:0000313" key="3">
    <source>
        <dbReference type="EMBL" id="AEF38870.1"/>
    </source>
</evidence>
<dbReference type="RefSeq" id="WP_013805221.1">
    <property type="nucleotide sequence ID" value="NC_015564.1"/>
</dbReference>
<feature type="domain" description="Mce/MlaD" evidence="2">
    <location>
        <begin position="58"/>
        <end position="126"/>
    </location>
</feature>
<dbReference type="InterPro" id="IPR003399">
    <property type="entry name" value="Mce/MlaD"/>
</dbReference>
<accession>F6EHS2</accession>
<dbReference type="eggNOG" id="COG1463">
    <property type="taxonomic scope" value="Bacteria"/>
</dbReference>
<organism evidence="3 4">
    <name type="scientific">Hoyosella subflava (strain DSM 45089 / JCM 17490 / NBRC 109087 / DQS3-9A1)</name>
    <name type="common">Amycolicicoccus subflavus</name>
    <dbReference type="NCBI Taxonomy" id="443218"/>
    <lineage>
        <taxon>Bacteria</taxon>
        <taxon>Bacillati</taxon>
        <taxon>Actinomycetota</taxon>
        <taxon>Actinomycetes</taxon>
        <taxon>Mycobacteriales</taxon>
        <taxon>Hoyosellaceae</taxon>
        <taxon>Hoyosella</taxon>
    </lineage>
</organism>
<dbReference type="KEGG" id="asd:AS9A_0411"/>
<dbReference type="HOGENOM" id="CLU_040159_2_1_11"/>
<dbReference type="GO" id="GO:0005576">
    <property type="term" value="C:extracellular region"/>
    <property type="evidence" value="ECO:0007669"/>
    <property type="project" value="TreeGrafter"/>
</dbReference>
<evidence type="ECO:0000313" key="4">
    <source>
        <dbReference type="Proteomes" id="UP000009235"/>
    </source>
</evidence>
<dbReference type="GO" id="GO:0051701">
    <property type="term" value="P:biological process involved in interaction with host"/>
    <property type="evidence" value="ECO:0007669"/>
    <property type="project" value="TreeGrafter"/>
</dbReference>
<proteinExistence type="predicted"/>
<name>F6EHS2_HOYSD</name>
<keyword evidence="4" id="KW-1185">Reference proteome</keyword>
<dbReference type="EMBL" id="CP002786">
    <property type="protein sequence ID" value="AEF38870.1"/>
    <property type="molecule type" value="Genomic_DNA"/>
</dbReference>
<feature type="region of interest" description="Disordered" evidence="1">
    <location>
        <begin position="409"/>
        <end position="431"/>
    </location>
</feature>
<evidence type="ECO:0000259" key="2">
    <source>
        <dbReference type="Pfam" id="PF02470"/>
    </source>
</evidence>
<sequence>MIKSIRGVIIAVLLFVISALLIARGAGALDRSPKVYVDVPAAIEVAGEERPRESGLLLGSDNAVRYEGVIVGRVSNIEVGVVDEAGREISRLEMQVAPGVLEEIPNDALARIVPRTVFGDNEVHLVAPYGVELTDRSTVNLTAGDTLILDTGPEARELYDVYEKVMRAVYDLNIEGSLEGLRELRIGVEGRGEDLGLLIGQGADLLESLSPLIEGEVIPDLRRTLENIDVSLPDIVATMENSTDLADLLTRRSEGIREVLIAGAAFGRDAENFFGAIANDTVVFLDGGTVAVTAINTGQGADGTLRSLRNAGASLGPVFRTGRLNIQALATFEDPLPYSAADCPQYPGLSSPTCGPADARTVTELSPEDLVPGLRGLFPAGAPAEGEMTEMRADPLAVLERELMRGLRGAAAPAAGQPASDRPSVSDRPSAATAMLLGPIVRGTAVEVS</sequence>
<dbReference type="STRING" id="443218.AS9A_0411"/>
<dbReference type="AlphaFoldDB" id="F6EHS2"/>
<reference evidence="3 4" key="1">
    <citation type="journal article" date="2011" name="J. Bacteriol.">
        <title>Complete genome sequence of Amycolicicoccus subflavus DQS3-9A1T, an actinomycete isolated from crude oil-polluted soil.</title>
        <authorList>
            <person name="Cai M."/>
            <person name="Chen W.M."/>
            <person name="Nie Y."/>
            <person name="Chi C.Q."/>
            <person name="Wang Y.N."/>
            <person name="Tang Y.Q."/>
            <person name="Li G.Y."/>
            <person name="Wu X.L."/>
        </authorList>
    </citation>
    <scope>NUCLEOTIDE SEQUENCE [LARGE SCALE GENOMIC DNA]</scope>
    <source>
        <strain evidence="4">DSM 45089 / DQS3-9A1</strain>
    </source>
</reference>
<dbReference type="PANTHER" id="PTHR33371:SF19">
    <property type="entry name" value="MCE-FAMILY PROTEIN MCE4A"/>
    <property type="match status" value="1"/>
</dbReference>
<dbReference type="InterPro" id="IPR052336">
    <property type="entry name" value="MlaD_Phospholipid_Transporter"/>
</dbReference>
<dbReference type="OrthoDB" id="4571090at2"/>
<evidence type="ECO:0000256" key="1">
    <source>
        <dbReference type="SAM" id="MobiDB-lite"/>
    </source>
</evidence>